<dbReference type="HOGENOM" id="CLU_002075_1_0_1"/>
<dbReference type="GO" id="GO:0000145">
    <property type="term" value="C:exocyst"/>
    <property type="evidence" value="ECO:0007669"/>
    <property type="project" value="InterPro"/>
</dbReference>
<evidence type="ECO:0000313" key="7">
    <source>
        <dbReference type="EMBL" id="CAR65679.1"/>
    </source>
</evidence>
<feature type="compositionally biased region" description="Basic and acidic residues" evidence="5">
    <location>
        <begin position="426"/>
        <end position="437"/>
    </location>
</feature>
<dbReference type="FunCoup" id="B5RTJ4">
    <property type="interactions" value="68"/>
</dbReference>
<dbReference type="EMBL" id="CR382136">
    <property type="protein sequence ID" value="CAR65679.1"/>
    <property type="molecule type" value="Genomic_DNA"/>
</dbReference>
<feature type="compositionally biased region" description="Polar residues" evidence="5">
    <location>
        <begin position="555"/>
        <end position="567"/>
    </location>
</feature>
<evidence type="ECO:0000256" key="4">
    <source>
        <dbReference type="ARBA" id="ARBA00023054"/>
    </source>
</evidence>
<feature type="compositionally biased region" description="Low complexity" evidence="5">
    <location>
        <begin position="27"/>
        <end position="47"/>
    </location>
</feature>
<feature type="domain" description="Exocyst complex component Sec3 PIP2-binding N-terminal" evidence="6">
    <location>
        <begin position="115"/>
        <end position="201"/>
    </location>
</feature>
<dbReference type="GO" id="GO:0005886">
    <property type="term" value="C:plasma membrane"/>
    <property type="evidence" value="ECO:0007669"/>
    <property type="project" value="TreeGrafter"/>
</dbReference>
<dbReference type="GO" id="GO:0006893">
    <property type="term" value="P:Golgi to plasma membrane transport"/>
    <property type="evidence" value="ECO:0007669"/>
    <property type="project" value="TreeGrafter"/>
</dbReference>
<feature type="compositionally biased region" description="Polar residues" evidence="5">
    <location>
        <begin position="222"/>
        <end position="240"/>
    </location>
</feature>
<dbReference type="KEGG" id="dha:DEHA2D16720g"/>
<feature type="region of interest" description="Disordered" evidence="5">
    <location>
        <begin position="1"/>
        <end position="59"/>
    </location>
</feature>
<evidence type="ECO:0000256" key="5">
    <source>
        <dbReference type="SAM" id="MobiDB-lite"/>
    </source>
</evidence>
<organism evidence="7 8">
    <name type="scientific">Debaryomyces hansenii (strain ATCC 36239 / CBS 767 / BCRC 21394 / JCM 1990 / NBRC 0083 / IGC 2968)</name>
    <name type="common">Yeast</name>
    <name type="synonym">Torulaspora hansenii</name>
    <dbReference type="NCBI Taxonomy" id="284592"/>
    <lineage>
        <taxon>Eukaryota</taxon>
        <taxon>Fungi</taxon>
        <taxon>Dikarya</taxon>
        <taxon>Ascomycota</taxon>
        <taxon>Saccharomycotina</taxon>
        <taxon>Pichiomycetes</taxon>
        <taxon>Debaryomycetaceae</taxon>
        <taxon>Debaryomyces</taxon>
    </lineage>
</organism>
<dbReference type="STRING" id="284592.B5RTJ4"/>
<feature type="compositionally biased region" description="Basic and acidic residues" evidence="5">
    <location>
        <begin position="494"/>
        <end position="506"/>
    </location>
</feature>
<evidence type="ECO:0000313" key="8">
    <source>
        <dbReference type="Proteomes" id="UP000000599"/>
    </source>
</evidence>
<feature type="compositionally biased region" description="Basic and acidic residues" evidence="5">
    <location>
        <begin position="401"/>
        <end position="414"/>
    </location>
</feature>
<dbReference type="InterPro" id="IPR048628">
    <property type="entry name" value="Sec3_C"/>
</dbReference>
<dbReference type="VEuPathDB" id="FungiDB:DEHA2D16720g"/>
<evidence type="ECO:0000259" key="6">
    <source>
        <dbReference type="SMART" id="SM01313"/>
    </source>
</evidence>
<dbReference type="RefSeq" id="XP_002770325.1">
    <property type="nucleotide sequence ID" value="XM_002770279.1"/>
</dbReference>
<dbReference type="InParanoid" id="B5RTJ4"/>
<dbReference type="Pfam" id="PF15277">
    <property type="entry name" value="Sec3-PIP2_bind"/>
    <property type="match status" value="1"/>
</dbReference>
<gene>
    <name evidence="7" type="ordered locus">DEHA2D16720g</name>
</gene>
<dbReference type="Gene3D" id="2.30.29.90">
    <property type="match status" value="1"/>
</dbReference>
<name>B5RTJ4_DEBHA</name>
<dbReference type="GO" id="GO:0005546">
    <property type="term" value="F:phosphatidylinositol-4,5-bisphosphate binding"/>
    <property type="evidence" value="ECO:0007669"/>
    <property type="project" value="TreeGrafter"/>
</dbReference>
<proteinExistence type="inferred from homology"/>
<dbReference type="InterPro" id="IPR028258">
    <property type="entry name" value="Sec3-PIP2_bind"/>
</dbReference>
<comment type="similarity">
    <text evidence="1">Belongs to the SEC3 family.</text>
</comment>
<feature type="region of interest" description="Disordered" evidence="5">
    <location>
        <begin position="547"/>
        <end position="567"/>
    </location>
</feature>
<keyword evidence="8" id="KW-1185">Reference proteome</keyword>
<evidence type="ECO:0000256" key="2">
    <source>
        <dbReference type="ARBA" id="ARBA00022448"/>
    </source>
</evidence>
<keyword evidence="3" id="KW-0268">Exocytosis</keyword>
<dbReference type="eggNOG" id="ENOG502QSCI">
    <property type="taxonomic scope" value="Eukaryota"/>
</dbReference>
<dbReference type="GeneID" id="8998540"/>
<dbReference type="SMART" id="SM01313">
    <property type="entry name" value="Sec3-PIP2_bind"/>
    <property type="match status" value="1"/>
</dbReference>
<sequence length="1343" mass="154792">MYPRGPNQNQRPPESQRPAPSNQRPVAQSQRAPFQQQRNQFPPRNQASTSSHNGLEQQRRSVADKLIADCYSKRIIDRSGKPCVETSYQTHVSIKEYSSFPSRPPPDNLPPNQIGTVKDRVLVLCIKYSGRVLIQKGKYNENKDVYQIGRTWDMDELKTITKCGNDGIILTLNKDYYWSIEGGMERTWKFARFLTNAYGGFMGRYPTLNGFSIEDFKLSSSPQKKHLGNSSPSMGANDSGNDIVVNEPQPHPQLLKTKSLKRKNLPKPVLPPQPLPQQTYPDQGKQNDFYKDMDFTANGKLPSKPMKVMQVDRPSTSSLDQVENQNASTNRFNQSRELQETNEEFVDNYVTVDDNEPSNVPTTPKRDSKHPYQVNSPRRSADTTQDSQNFVFHADNTYSPEKLREYVKTNEERSTSPLRNYKPRRMSTEVEQRKVSEPLESAAALGIQLEEQLDGVTNKDISTDSAHSFQIPARNVSPDYSIEEVENDSDEEQETQHRASMSERKQVPIDQEESINQHQPPNAHVDNTINSSIQDIENYMDSQLYFAPGDESVDNSKQISQNQTLESDISQREISEGNIIPDLSQGNDSEFRSDQLEDETTSMQEYTEQSEVGLNIDNKDSEFQREKDAELEEIMDDVNWSISDNSDSLIRKLTKELNNVKFRNVKDLVTLDFGKDSVSNDVTTSISEIENLTHIFKKMEIDFKFLGPEVNLIENNSKGLQVKSVNKKLLYNDLSNILNKVSMHSDDLRAIESFKEFDRLNKLEAIEVKLIGLFNALETITLDYNENTDNLSSMRALRQYQSNYERVTSSFIRHFSRFIKDQFRLFSQQMMQNMDNIYPQAMFRELNNLLIYSGFLYFVKGVSLSDFQDINGNFNLMMSDLLERMITHKLKNLKFSSSSVSAHLSQSLDNDMPLKKSRTLRLSTRREKHISKANQEEFQGLKQNKDSNEIDDPKAVVDIINSTRDVIFVLQYVTGRLFHYDSNIIDFNEYCQNKPYQERRIALDNPSLDIEDDMNYSNDSISNLNAVFGGYINIFMKKVTPTELNIPLLLCYLQNLLDENKKSNQEFLCFNFLKKASDKFKIIWSKFIKSQLNLLNKSAIIAHCGILPAIKNVNQVLLITESSLDQPGRLFGSLDQSQVRAMLAESYKEISEATIHLFMRDDPLLKNHDFDDKEREHRNVSIIQNIFYLTEQLAVFSSPGITKMRTQLNSVFNKVLDSYFNKLLHKNIGKLVEFVDNYEALVKMNNGKPKKYNKKYVKSLLTGYTSKDVSVKAAEIHKKLEKHFITGGDMFEKDLFDKLWTDMEYQFIDYFSRLNNILKNDFDREIDYAITKQDIHSVFVSIH</sequence>
<dbReference type="Pfam" id="PF09763">
    <property type="entry name" value="Sec3_CC"/>
    <property type="match status" value="1"/>
</dbReference>
<keyword evidence="4" id="KW-0175">Coiled coil</keyword>
<dbReference type="Proteomes" id="UP000000599">
    <property type="component" value="Chromosome D"/>
</dbReference>
<accession>B5RTJ4</accession>
<feature type="compositionally biased region" description="Acidic residues" evidence="5">
    <location>
        <begin position="481"/>
        <end position="493"/>
    </location>
</feature>
<keyword evidence="2" id="KW-0813">Transport</keyword>
<feature type="compositionally biased region" description="Polar residues" evidence="5">
    <location>
        <begin position="313"/>
        <end position="336"/>
    </location>
</feature>
<reference evidence="7 8" key="1">
    <citation type="journal article" date="2004" name="Nature">
        <title>Genome evolution in yeasts.</title>
        <authorList>
            <consortium name="Genolevures"/>
            <person name="Dujon B."/>
            <person name="Sherman D."/>
            <person name="Fischer G."/>
            <person name="Durrens P."/>
            <person name="Casaregola S."/>
            <person name="Lafontaine I."/>
            <person name="de Montigny J."/>
            <person name="Marck C."/>
            <person name="Neuveglise C."/>
            <person name="Talla E."/>
            <person name="Goffard N."/>
            <person name="Frangeul L."/>
            <person name="Aigle M."/>
            <person name="Anthouard V."/>
            <person name="Babour A."/>
            <person name="Barbe V."/>
            <person name="Barnay S."/>
            <person name="Blanchin S."/>
            <person name="Beckerich J.M."/>
            <person name="Beyne E."/>
            <person name="Bleykasten C."/>
            <person name="Boisrame A."/>
            <person name="Boyer J."/>
            <person name="Cattolico L."/>
            <person name="Confanioleri F."/>
            <person name="de Daruvar A."/>
            <person name="Despons L."/>
            <person name="Fabre E."/>
            <person name="Fairhead C."/>
            <person name="Ferry-Dumazet H."/>
            <person name="Groppi A."/>
            <person name="Hantraye F."/>
            <person name="Hennequin C."/>
            <person name="Jauniaux N."/>
            <person name="Joyet P."/>
            <person name="Kachouri R."/>
            <person name="Kerrest A."/>
            <person name="Koszul R."/>
            <person name="Lemaire M."/>
            <person name="Lesur I."/>
            <person name="Ma L."/>
            <person name="Muller H."/>
            <person name="Nicaud J.M."/>
            <person name="Nikolski M."/>
            <person name="Oztas S."/>
            <person name="Ozier-Kalogeropoulos O."/>
            <person name="Pellenz S."/>
            <person name="Potier S."/>
            <person name="Richard G.F."/>
            <person name="Straub M.L."/>
            <person name="Suleau A."/>
            <person name="Swennene D."/>
            <person name="Tekaia F."/>
            <person name="Wesolowski-Louvel M."/>
            <person name="Westhof E."/>
            <person name="Wirth B."/>
            <person name="Zeniou-Meyer M."/>
            <person name="Zivanovic I."/>
            <person name="Bolotin-Fukuhara M."/>
            <person name="Thierry A."/>
            <person name="Bouchier C."/>
            <person name="Caudron B."/>
            <person name="Scarpelli C."/>
            <person name="Gaillardin C."/>
            <person name="Weissenbach J."/>
            <person name="Wincker P."/>
            <person name="Souciet J.L."/>
        </authorList>
    </citation>
    <scope>NUCLEOTIDE SEQUENCE [LARGE SCALE GENOMIC DNA]</scope>
    <source>
        <strain evidence="8">ATCC 36239 / CBS 767 / BCRC 21394 / JCM 1990 / NBRC 0083 / IGC 2968</strain>
    </source>
</reference>
<dbReference type="InterPro" id="IPR019160">
    <property type="entry name" value="Sec3_CC"/>
</dbReference>
<evidence type="ECO:0000256" key="3">
    <source>
        <dbReference type="ARBA" id="ARBA00022483"/>
    </source>
</evidence>
<feature type="compositionally biased region" description="Polar residues" evidence="5">
    <location>
        <begin position="1"/>
        <end position="26"/>
    </location>
</feature>
<protein>
    <submittedName>
        <fullName evidence="7">DEHA2D16720p</fullName>
    </submittedName>
</protein>
<feature type="compositionally biased region" description="Polar residues" evidence="5">
    <location>
        <begin position="373"/>
        <end position="390"/>
    </location>
</feature>
<dbReference type="OMA" id="SFMRVFP"/>
<dbReference type="PANTHER" id="PTHR16092">
    <property type="entry name" value="SEC3/SYNTAXIN-RELATED"/>
    <property type="match status" value="1"/>
</dbReference>
<evidence type="ECO:0000256" key="1">
    <source>
        <dbReference type="ARBA" id="ARBA00006518"/>
    </source>
</evidence>
<feature type="region of interest" description="Disordered" evidence="5">
    <location>
        <begin position="222"/>
        <end position="438"/>
    </location>
</feature>
<feature type="region of interest" description="Disordered" evidence="5">
    <location>
        <begin position="464"/>
        <end position="506"/>
    </location>
</feature>
<dbReference type="Pfam" id="PF20654">
    <property type="entry name" value="Sec3_C-term"/>
    <property type="match status" value="1"/>
</dbReference>
<dbReference type="PANTHER" id="PTHR16092:SF14">
    <property type="entry name" value="EXOCYST COMPLEX COMPONENT 1 ISOFORM X1"/>
    <property type="match status" value="1"/>
</dbReference>
<dbReference type="OrthoDB" id="27109at2759"/>
<dbReference type="GO" id="GO:0006887">
    <property type="term" value="P:exocytosis"/>
    <property type="evidence" value="ECO:0007669"/>
    <property type="project" value="UniProtKB-KW"/>
</dbReference>